<dbReference type="RefSeq" id="WP_386050117.1">
    <property type="nucleotide sequence ID" value="NZ_JBHTKH010000001.1"/>
</dbReference>
<dbReference type="SUPFAM" id="SSF52540">
    <property type="entry name" value="P-loop containing nucleoside triphosphate hydrolases"/>
    <property type="match status" value="1"/>
</dbReference>
<gene>
    <name evidence="1" type="ORF">ACFQ2V_01395</name>
</gene>
<evidence type="ECO:0000313" key="2">
    <source>
        <dbReference type="Proteomes" id="UP001597046"/>
    </source>
</evidence>
<dbReference type="InterPro" id="IPR027417">
    <property type="entry name" value="P-loop_NTPase"/>
</dbReference>
<organism evidence="1 2">
    <name type="scientific">Terrabacter terrigena</name>
    <dbReference type="NCBI Taxonomy" id="574718"/>
    <lineage>
        <taxon>Bacteria</taxon>
        <taxon>Bacillati</taxon>
        <taxon>Actinomycetota</taxon>
        <taxon>Actinomycetes</taxon>
        <taxon>Micrococcales</taxon>
        <taxon>Intrasporangiaceae</taxon>
        <taxon>Terrabacter</taxon>
    </lineage>
</organism>
<comment type="caution">
    <text evidence="1">The sequence shown here is derived from an EMBL/GenBank/DDBJ whole genome shotgun (WGS) entry which is preliminary data.</text>
</comment>
<evidence type="ECO:0000313" key="1">
    <source>
        <dbReference type="EMBL" id="MFD1052944.1"/>
    </source>
</evidence>
<reference evidence="2" key="1">
    <citation type="journal article" date="2019" name="Int. J. Syst. Evol. Microbiol.">
        <title>The Global Catalogue of Microorganisms (GCM) 10K type strain sequencing project: providing services to taxonomists for standard genome sequencing and annotation.</title>
        <authorList>
            <consortium name="The Broad Institute Genomics Platform"/>
            <consortium name="The Broad Institute Genome Sequencing Center for Infectious Disease"/>
            <person name="Wu L."/>
            <person name="Ma J."/>
        </authorList>
    </citation>
    <scope>NUCLEOTIDE SEQUENCE [LARGE SCALE GENOMIC DNA]</scope>
    <source>
        <strain evidence="2">CCUG 57508</strain>
    </source>
</reference>
<dbReference type="Proteomes" id="UP001597046">
    <property type="component" value="Unassembled WGS sequence"/>
</dbReference>
<accession>A0ABW3MU60</accession>
<sequence length="214" mass="22847">MNERQVVARDVSVRGTHEPFVSGIGFTAPAGEVTVVGVDPGASQVALALAIGGRVDLLTGTVSIGGSTDRAHLQLRTRLVDVPDVTAPEDALPLRAVVAEELALAERSSSRRDVATFLRERHLTELASRRWESLPAGQRTELLLELGSWHPHVRVLVLSGPDRHGGDPREWFEAARSVADRGLTVIALCAPATASTLPHHTDLTTDLTTEGEPA</sequence>
<keyword evidence="2" id="KW-1185">Reference proteome</keyword>
<dbReference type="EMBL" id="JBHTKH010000001">
    <property type="protein sequence ID" value="MFD1052944.1"/>
    <property type="molecule type" value="Genomic_DNA"/>
</dbReference>
<name>A0ABW3MU60_9MICO</name>
<evidence type="ECO:0008006" key="3">
    <source>
        <dbReference type="Google" id="ProtNLM"/>
    </source>
</evidence>
<proteinExistence type="predicted"/>
<dbReference type="Gene3D" id="3.40.50.300">
    <property type="entry name" value="P-loop containing nucleotide triphosphate hydrolases"/>
    <property type="match status" value="1"/>
</dbReference>
<protein>
    <recommendedName>
        <fullName evidence="3">ABC transporter ATP-binding protein</fullName>
    </recommendedName>
</protein>